<name>A0A9P9G4I3_FUSRE</name>
<dbReference type="EMBL" id="JAGMUX010000019">
    <property type="protein sequence ID" value="KAH7232251.1"/>
    <property type="molecule type" value="Genomic_DNA"/>
</dbReference>
<sequence length="198" mass="21695">METVLVIGATGNIGVSAVRAALNTGRNVIAVVRNKASTNKLIRTSRSWANVNNVTVGTFDLTPRITDLSTEAFRRAMNVNVDANFFAYRATVPYLLEQDYEKSTWTLVTGAASDSGALYSLATVVCRELDHTNVRFNEVWLAFRVEHDEIAAKNGSIGSSVLAPHYEQILTRPEISASRVRLAKPADIANFTYSKKLG</sequence>
<dbReference type="SUPFAM" id="SSF51735">
    <property type="entry name" value="NAD(P)-binding Rossmann-fold domains"/>
    <property type="match status" value="1"/>
</dbReference>
<gene>
    <name evidence="2" type="ORF">BKA55DRAFT_598258</name>
</gene>
<dbReference type="Proteomes" id="UP000720189">
    <property type="component" value="Unassembled WGS sequence"/>
</dbReference>
<reference evidence="2" key="1">
    <citation type="journal article" date="2021" name="Nat. Commun.">
        <title>Genetic determinants of endophytism in the Arabidopsis root mycobiome.</title>
        <authorList>
            <person name="Mesny F."/>
            <person name="Miyauchi S."/>
            <person name="Thiergart T."/>
            <person name="Pickel B."/>
            <person name="Atanasova L."/>
            <person name="Karlsson M."/>
            <person name="Huettel B."/>
            <person name="Barry K.W."/>
            <person name="Haridas S."/>
            <person name="Chen C."/>
            <person name="Bauer D."/>
            <person name="Andreopoulos W."/>
            <person name="Pangilinan J."/>
            <person name="LaButti K."/>
            <person name="Riley R."/>
            <person name="Lipzen A."/>
            <person name="Clum A."/>
            <person name="Drula E."/>
            <person name="Henrissat B."/>
            <person name="Kohler A."/>
            <person name="Grigoriev I.V."/>
            <person name="Martin F.M."/>
            <person name="Hacquard S."/>
        </authorList>
    </citation>
    <scope>NUCLEOTIDE SEQUENCE</scope>
    <source>
        <strain evidence="2">MPI-CAGE-AT-0023</strain>
    </source>
</reference>
<dbReference type="RefSeq" id="XP_046043911.1">
    <property type="nucleotide sequence ID" value="XM_046196211.1"/>
</dbReference>
<dbReference type="InterPro" id="IPR008030">
    <property type="entry name" value="NmrA-like"/>
</dbReference>
<accession>A0A9P9G4I3</accession>
<dbReference type="InterPro" id="IPR036291">
    <property type="entry name" value="NAD(P)-bd_dom_sf"/>
</dbReference>
<dbReference type="GeneID" id="70226165"/>
<organism evidence="2 3">
    <name type="scientific">Fusarium redolens</name>
    <dbReference type="NCBI Taxonomy" id="48865"/>
    <lineage>
        <taxon>Eukaryota</taxon>
        <taxon>Fungi</taxon>
        <taxon>Dikarya</taxon>
        <taxon>Ascomycota</taxon>
        <taxon>Pezizomycotina</taxon>
        <taxon>Sordariomycetes</taxon>
        <taxon>Hypocreomycetidae</taxon>
        <taxon>Hypocreales</taxon>
        <taxon>Nectriaceae</taxon>
        <taxon>Fusarium</taxon>
        <taxon>Fusarium redolens species complex</taxon>
    </lineage>
</organism>
<evidence type="ECO:0000259" key="1">
    <source>
        <dbReference type="Pfam" id="PF05368"/>
    </source>
</evidence>
<feature type="domain" description="NmrA-like" evidence="1">
    <location>
        <begin position="2"/>
        <end position="39"/>
    </location>
</feature>
<protein>
    <recommendedName>
        <fullName evidence="1">NmrA-like domain-containing protein</fullName>
    </recommendedName>
</protein>
<dbReference type="Pfam" id="PF05368">
    <property type="entry name" value="NmrA"/>
    <property type="match status" value="1"/>
</dbReference>
<dbReference type="Gene3D" id="3.40.50.720">
    <property type="entry name" value="NAD(P)-binding Rossmann-like Domain"/>
    <property type="match status" value="2"/>
</dbReference>
<dbReference type="AlphaFoldDB" id="A0A9P9G4I3"/>
<evidence type="ECO:0000313" key="2">
    <source>
        <dbReference type="EMBL" id="KAH7232251.1"/>
    </source>
</evidence>
<evidence type="ECO:0000313" key="3">
    <source>
        <dbReference type="Proteomes" id="UP000720189"/>
    </source>
</evidence>
<keyword evidence="3" id="KW-1185">Reference proteome</keyword>
<proteinExistence type="predicted"/>
<comment type="caution">
    <text evidence="2">The sequence shown here is derived from an EMBL/GenBank/DDBJ whole genome shotgun (WGS) entry which is preliminary data.</text>
</comment>
<dbReference type="OrthoDB" id="10254221at2759"/>